<dbReference type="EMBL" id="HACA01031836">
    <property type="protein sequence ID" value="CDW49197.1"/>
    <property type="molecule type" value="Transcribed_RNA"/>
</dbReference>
<feature type="non-terminal residue" evidence="1">
    <location>
        <position position="209"/>
    </location>
</feature>
<reference evidence="1" key="1">
    <citation type="submission" date="2014-05" db="EMBL/GenBank/DDBJ databases">
        <authorList>
            <person name="Chronopoulou M."/>
        </authorList>
    </citation>
    <scope>NUCLEOTIDE SEQUENCE</scope>
    <source>
        <tissue evidence="1">Whole organism</tissue>
    </source>
</reference>
<organism evidence="1">
    <name type="scientific">Lepeophtheirus salmonis</name>
    <name type="common">Salmon louse</name>
    <name type="synonym">Caligus salmonis</name>
    <dbReference type="NCBI Taxonomy" id="72036"/>
    <lineage>
        <taxon>Eukaryota</taxon>
        <taxon>Metazoa</taxon>
        <taxon>Ecdysozoa</taxon>
        <taxon>Arthropoda</taxon>
        <taxon>Crustacea</taxon>
        <taxon>Multicrustacea</taxon>
        <taxon>Hexanauplia</taxon>
        <taxon>Copepoda</taxon>
        <taxon>Siphonostomatoida</taxon>
        <taxon>Caligidae</taxon>
        <taxon>Lepeophtheirus</taxon>
    </lineage>
</organism>
<proteinExistence type="predicted"/>
<sequence length="209" mass="23542">GQCKEVGLDANHKKCAFTYIDHNTKTNQYFVDAGAKLIIDGKSITPMAVGETYKYLGIQYSALGVEYANIYDKLKDGIRNLEASKLNTFQRFIGLRDHLIPRLLYPLTYGKCRFRDVKGCDLLIRKSVREWTKLSHDTPKEFYHARVADGGLGLRELLIASRTLANGRARALRDSSDKIVREACKFFPQITEVKTIQIGGLTCSSSDQT</sequence>
<feature type="non-terminal residue" evidence="1">
    <location>
        <position position="1"/>
    </location>
</feature>
<name>A0A0K2VG66_LEPSM</name>
<dbReference type="AlphaFoldDB" id="A0A0K2VG66"/>
<accession>A0A0K2VG66</accession>
<evidence type="ECO:0000313" key="1">
    <source>
        <dbReference type="EMBL" id="CDW49197.1"/>
    </source>
</evidence>
<protein>
    <submittedName>
        <fullName evidence="1">Uncharacterized protein</fullName>
    </submittedName>
</protein>